<reference evidence="2 3" key="1">
    <citation type="submission" date="2024-02" db="EMBL/GenBank/DDBJ databases">
        <title>de novo genome assembly of Solanum bulbocastanum strain 11H21.</title>
        <authorList>
            <person name="Hosaka A.J."/>
        </authorList>
    </citation>
    <scope>NUCLEOTIDE SEQUENCE [LARGE SCALE GENOMIC DNA]</scope>
    <source>
        <tissue evidence="2">Young leaves</tissue>
    </source>
</reference>
<dbReference type="AlphaFoldDB" id="A0AAN8YF85"/>
<evidence type="ECO:0000313" key="2">
    <source>
        <dbReference type="EMBL" id="KAK6789656.1"/>
    </source>
</evidence>
<gene>
    <name evidence="2" type="ORF">RDI58_013456</name>
</gene>
<comment type="caution">
    <text evidence="2">The sequence shown here is derived from an EMBL/GenBank/DDBJ whole genome shotgun (WGS) entry which is preliminary data.</text>
</comment>
<accession>A0AAN8YF85</accession>
<proteinExistence type="predicted"/>
<evidence type="ECO:0000313" key="3">
    <source>
        <dbReference type="Proteomes" id="UP001371456"/>
    </source>
</evidence>
<name>A0AAN8YF85_SOLBU</name>
<keyword evidence="3" id="KW-1185">Reference proteome</keyword>
<protein>
    <submittedName>
        <fullName evidence="2">Uncharacterized protein</fullName>
    </submittedName>
</protein>
<sequence length="145" mass="16824">MNVAHQKSVEPKVNTRARDSRNISSSVVRDKNNMVEDKDDEDKECEKTTDVLEEDDDKEEEEEDDDDDDEYKGEEEEKERTGIFNKTTPHSEGNQLGLGFEIIFTEKRPDTAHHVLPLIGHATCQTVRLVKFCVSEVWHLWKHIN</sequence>
<feature type="region of interest" description="Disordered" evidence="1">
    <location>
        <begin position="1"/>
        <end position="92"/>
    </location>
</feature>
<organism evidence="2 3">
    <name type="scientific">Solanum bulbocastanum</name>
    <name type="common">Wild potato</name>
    <dbReference type="NCBI Taxonomy" id="147425"/>
    <lineage>
        <taxon>Eukaryota</taxon>
        <taxon>Viridiplantae</taxon>
        <taxon>Streptophyta</taxon>
        <taxon>Embryophyta</taxon>
        <taxon>Tracheophyta</taxon>
        <taxon>Spermatophyta</taxon>
        <taxon>Magnoliopsida</taxon>
        <taxon>eudicotyledons</taxon>
        <taxon>Gunneridae</taxon>
        <taxon>Pentapetalae</taxon>
        <taxon>asterids</taxon>
        <taxon>lamiids</taxon>
        <taxon>Solanales</taxon>
        <taxon>Solanaceae</taxon>
        <taxon>Solanoideae</taxon>
        <taxon>Solaneae</taxon>
        <taxon>Solanum</taxon>
    </lineage>
</organism>
<dbReference type="Proteomes" id="UP001371456">
    <property type="component" value="Unassembled WGS sequence"/>
</dbReference>
<evidence type="ECO:0000256" key="1">
    <source>
        <dbReference type="SAM" id="MobiDB-lite"/>
    </source>
</evidence>
<feature type="compositionally biased region" description="Acidic residues" evidence="1">
    <location>
        <begin position="51"/>
        <end position="77"/>
    </location>
</feature>
<dbReference type="EMBL" id="JBANQN010000005">
    <property type="protein sequence ID" value="KAK6789656.1"/>
    <property type="molecule type" value="Genomic_DNA"/>
</dbReference>